<evidence type="ECO:0000313" key="3">
    <source>
        <dbReference type="Proteomes" id="UP000001542"/>
    </source>
</evidence>
<feature type="compositionally biased region" description="Pro residues" evidence="1">
    <location>
        <begin position="320"/>
        <end position="335"/>
    </location>
</feature>
<gene>
    <name evidence="2" type="ORF">TVAG_407180</name>
</gene>
<proteinExistence type="predicted"/>
<dbReference type="RefSeq" id="XP_001313298.1">
    <property type="nucleotide sequence ID" value="XM_001313297.1"/>
</dbReference>
<evidence type="ECO:0000256" key="1">
    <source>
        <dbReference type="SAM" id="MobiDB-lite"/>
    </source>
</evidence>
<accession>A2F415</accession>
<reference evidence="2" key="2">
    <citation type="journal article" date="2007" name="Science">
        <title>Draft genome sequence of the sexually transmitted pathogen Trichomonas vaginalis.</title>
        <authorList>
            <person name="Carlton J.M."/>
            <person name="Hirt R.P."/>
            <person name="Silva J.C."/>
            <person name="Delcher A.L."/>
            <person name="Schatz M."/>
            <person name="Zhao Q."/>
            <person name="Wortman J.R."/>
            <person name="Bidwell S.L."/>
            <person name="Alsmark U.C.M."/>
            <person name="Besteiro S."/>
            <person name="Sicheritz-Ponten T."/>
            <person name="Noel C.J."/>
            <person name="Dacks J.B."/>
            <person name="Foster P.G."/>
            <person name="Simillion C."/>
            <person name="Van de Peer Y."/>
            <person name="Miranda-Saavedra D."/>
            <person name="Barton G.J."/>
            <person name="Westrop G.D."/>
            <person name="Mueller S."/>
            <person name="Dessi D."/>
            <person name="Fiori P.L."/>
            <person name="Ren Q."/>
            <person name="Paulsen I."/>
            <person name="Zhang H."/>
            <person name="Bastida-Corcuera F.D."/>
            <person name="Simoes-Barbosa A."/>
            <person name="Brown M.T."/>
            <person name="Hayes R.D."/>
            <person name="Mukherjee M."/>
            <person name="Okumura C.Y."/>
            <person name="Schneider R."/>
            <person name="Smith A.J."/>
            <person name="Vanacova S."/>
            <person name="Villalvazo M."/>
            <person name="Haas B.J."/>
            <person name="Pertea M."/>
            <person name="Feldblyum T.V."/>
            <person name="Utterback T.R."/>
            <person name="Shu C.L."/>
            <person name="Osoegawa K."/>
            <person name="de Jong P.J."/>
            <person name="Hrdy I."/>
            <person name="Horvathova L."/>
            <person name="Zubacova Z."/>
            <person name="Dolezal P."/>
            <person name="Malik S.B."/>
            <person name="Logsdon J.M. Jr."/>
            <person name="Henze K."/>
            <person name="Gupta A."/>
            <person name="Wang C.C."/>
            <person name="Dunne R.L."/>
            <person name="Upcroft J.A."/>
            <person name="Upcroft P."/>
            <person name="White O."/>
            <person name="Salzberg S.L."/>
            <person name="Tang P."/>
            <person name="Chiu C.-H."/>
            <person name="Lee Y.-S."/>
            <person name="Embley T.M."/>
            <person name="Coombs G.H."/>
            <person name="Mottram J.C."/>
            <person name="Tachezy J."/>
            <person name="Fraser-Liggett C.M."/>
            <person name="Johnson P.J."/>
        </authorList>
    </citation>
    <scope>NUCLEOTIDE SEQUENCE [LARGE SCALE GENOMIC DNA]</scope>
    <source>
        <strain evidence="2">G3</strain>
    </source>
</reference>
<feature type="region of interest" description="Disordered" evidence="1">
    <location>
        <begin position="153"/>
        <end position="219"/>
    </location>
</feature>
<organism evidence="2 3">
    <name type="scientific">Trichomonas vaginalis (strain ATCC PRA-98 / G3)</name>
    <dbReference type="NCBI Taxonomy" id="412133"/>
    <lineage>
        <taxon>Eukaryota</taxon>
        <taxon>Metamonada</taxon>
        <taxon>Parabasalia</taxon>
        <taxon>Trichomonadida</taxon>
        <taxon>Trichomonadidae</taxon>
        <taxon>Trichomonas</taxon>
    </lineage>
</organism>
<dbReference type="STRING" id="5722.A2F415"/>
<protein>
    <recommendedName>
        <fullName evidence="4">RRM domain-containing protein</fullName>
    </recommendedName>
</protein>
<dbReference type="EMBL" id="DS113604">
    <property type="protein sequence ID" value="EAY00369.1"/>
    <property type="molecule type" value="Genomic_DNA"/>
</dbReference>
<reference evidence="2" key="1">
    <citation type="submission" date="2006-10" db="EMBL/GenBank/DDBJ databases">
        <authorList>
            <person name="Amadeo P."/>
            <person name="Zhao Q."/>
            <person name="Wortman J."/>
            <person name="Fraser-Liggett C."/>
            <person name="Carlton J."/>
        </authorList>
    </citation>
    <scope>NUCLEOTIDE SEQUENCE</scope>
    <source>
        <strain evidence="2">G3</strain>
    </source>
</reference>
<feature type="compositionally biased region" description="Pro residues" evidence="1">
    <location>
        <begin position="170"/>
        <end position="205"/>
    </location>
</feature>
<dbReference type="KEGG" id="tva:4758188"/>
<evidence type="ECO:0000313" key="2">
    <source>
        <dbReference type="EMBL" id="EAY00369.1"/>
    </source>
</evidence>
<dbReference type="AlphaFoldDB" id="A2F415"/>
<dbReference type="VEuPathDB" id="TrichDB:TVAG_407180"/>
<dbReference type="VEuPathDB" id="TrichDB:TVAGG3_0227300"/>
<feature type="region of interest" description="Disordered" evidence="1">
    <location>
        <begin position="315"/>
        <end position="416"/>
    </location>
</feature>
<dbReference type="Proteomes" id="UP000001542">
    <property type="component" value="Unassembled WGS sequence"/>
</dbReference>
<feature type="compositionally biased region" description="Pro residues" evidence="1">
    <location>
        <begin position="388"/>
        <end position="397"/>
    </location>
</feature>
<evidence type="ECO:0008006" key="4">
    <source>
        <dbReference type="Google" id="ProtNLM"/>
    </source>
</evidence>
<sequence>MSADKKSVNSAVLEIKGCPWWVKTSDVHDFLGKYARVGTVSIIPKVSNKDSSKTVYCNIKSKYELIKIARKVEKSPDLGEGVEVEILDSFPSFAKNKSPVAEALDGQRAPFLFEDDRVQIPLHPQDFLENIVPFYFSGSLEKEKKSFLELNADQGEPESSNNKSEILRPPSTPLEILPPPSITPPLPPPVLPPPIDSRISGPPPIMAARPNMPPAFDQRLPPPISAAQRPTIEPRIDIRPQIQPNNTIEIRPRNIPIIQTINRPGPDNKNEQLDKPDNKPLIRIPIARDVPQQPQKPPILIRDLPASQQITPQIRDMPQQMPPPLPPPPPPPPSGMPEYRPHQPMPPYDLRDPYMSRPHPPPPPPPYGRDPYMRGPPPPYDPRDPYMRGPPPPPMPPRDMRDMPPRNWPPQDRRRY</sequence>
<keyword evidence="3" id="KW-1185">Reference proteome</keyword>
<feature type="compositionally biased region" description="Pro residues" evidence="1">
    <location>
        <begin position="358"/>
        <end position="380"/>
    </location>
</feature>
<dbReference type="InParanoid" id="A2F415"/>
<dbReference type="SMR" id="A2F415"/>
<name>A2F415_TRIV3</name>